<comment type="caution">
    <text evidence="4">The sequence shown here is derived from an EMBL/GenBank/DDBJ whole genome shotgun (WGS) entry which is preliminary data.</text>
</comment>
<dbReference type="GO" id="GO:0015074">
    <property type="term" value="P:DNA integration"/>
    <property type="evidence" value="ECO:0007669"/>
    <property type="project" value="InterPro"/>
</dbReference>
<dbReference type="InterPro" id="IPR057670">
    <property type="entry name" value="SH3_retrovirus"/>
</dbReference>
<sequence length="902" mass="102643">MTSFPFSKSSGPCDEKLSIIHSDVVGPIRNETVGGAKYFVTFIDDCTRWCEVYLLKSKSGVLECFKEYKSYVENLTAKRIKYLQTDNGGEYCNNKFDQFLKQEGIIRRLTIPQTPQQNGVAERMNRTLVEMARCMLLSSNLSAGFWGDAVLVACHIRNRCPTSSLGGTIPYEKWFGSPVKIEYLQKFGAEVYVLDKNPTKDKFAARSVNGIFIGYPMNQKGYKVWIPVDHKTIIARDVKFCKTRLDTNDDRKSAITHDPFQLDQFSADVDTPKPKYVEVDVIPSTSYSGTREMIVETTDSPLGSPSLCHEEDSEIAQADTEVTYKRGPGRPKLQKGQVGRPKKVYKMIPNDNNSRAEETLPEDVALTVETSLGDALSSAERALWEEAILSEVKSLVKNETWEIVQKPRNRKAVGCRYVLTTKLNVDKTEKKKARLVAKGYSQRYGIDYRNTFSPVVRLDTIRLLTALAVELDMEIHQLDINTAYLNGYLDEEIYMEVPELLTECLGRIIKEERDESLKEQARKMLNDLKTGGDVCRLKKSLYGLKQAGRQWNKRLDNKLKSMHFKQSLKEPCLYYLDGNSIDTSIYLAVYVDDLLIVSRNKGLIQSFKDELSKEFDLKDYGLAKYILGIDIVKNEYATKLSQQKYINDLMIKFGMENCKETVTTPMEVNFRPNGSQIPLEKKCPYRELIGSLIYLSAGTRPDITHAVTRLAAFCDNPGQIQWNAVKRLLRYLKRTADYGLIYRKTGKSLIGYSDADWANCPIDRKSYSGYAFLLGGAAISWKSQKQKCVATSTCEAEYISLNLAIKEAVYLNSLMKEIGLRDFGNIVLYCDNQGALFLSEDPVFHARTKHFDIQYYFIRSVLRENTDIQLSYVSTEEMAADVLTKALQRQKHYRCISMLGVD</sequence>
<dbReference type="Proteomes" id="UP000663880">
    <property type="component" value="Unassembled WGS sequence"/>
</dbReference>
<dbReference type="CDD" id="cd09272">
    <property type="entry name" value="RNase_HI_RT_Ty1"/>
    <property type="match status" value="1"/>
</dbReference>
<dbReference type="InterPro" id="IPR001584">
    <property type="entry name" value="Integrase_cat-core"/>
</dbReference>
<protein>
    <recommendedName>
        <fullName evidence="3">Integrase catalytic domain-containing protein</fullName>
    </recommendedName>
</protein>
<evidence type="ECO:0000313" key="4">
    <source>
        <dbReference type="EMBL" id="CAF4883105.1"/>
    </source>
</evidence>
<keyword evidence="2" id="KW-0378">Hydrolase</keyword>
<dbReference type="GO" id="GO:0016787">
    <property type="term" value="F:hydrolase activity"/>
    <property type="evidence" value="ECO:0007669"/>
    <property type="project" value="UniProtKB-KW"/>
</dbReference>
<accession>A0A821U0H2</accession>
<dbReference type="Pfam" id="PF25597">
    <property type="entry name" value="SH3_retrovirus"/>
    <property type="match status" value="1"/>
</dbReference>
<dbReference type="Pfam" id="PF07727">
    <property type="entry name" value="RVT_2"/>
    <property type="match status" value="1"/>
</dbReference>
<keyword evidence="5" id="KW-1185">Reference proteome</keyword>
<dbReference type="PANTHER" id="PTHR42648:SF28">
    <property type="entry name" value="TRANSPOSON-ENCODED PROTEIN WITH RIBONUCLEASE H-LIKE AND RETROVIRUS ZINC FINGER-LIKE DOMAINS"/>
    <property type="match status" value="1"/>
</dbReference>
<dbReference type="InterPro" id="IPR012337">
    <property type="entry name" value="RNaseH-like_sf"/>
</dbReference>
<name>A0A821U0H2_9NEOP</name>
<dbReference type="InterPro" id="IPR013103">
    <property type="entry name" value="RVT_2"/>
</dbReference>
<evidence type="ECO:0000259" key="3">
    <source>
        <dbReference type="PROSITE" id="PS50994"/>
    </source>
</evidence>
<dbReference type="GO" id="GO:0046872">
    <property type="term" value="F:metal ion binding"/>
    <property type="evidence" value="ECO:0007669"/>
    <property type="project" value="UniProtKB-KW"/>
</dbReference>
<evidence type="ECO:0000313" key="5">
    <source>
        <dbReference type="Proteomes" id="UP000663880"/>
    </source>
</evidence>
<dbReference type="Pfam" id="PF00665">
    <property type="entry name" value="rve"/>
    <property type="match status" value="1"/>
</dbReference>
<dbReference type="PROSITE" id="PS50994">
    <property type="entry name" value="INTEGRASE"/>
    <property type="match status" value="1"/>
</dbReference>
<dbReference type="GO" id="GO:0003676">
    <property type="term" value="F:nucleic acid binding"/>
    <property type="evidence" value="ECO:0007669"/>
    <property type="project" value="InterPro"/>
</dbReference>
<reference evidence="4" key="1">
    <citation type="submission" date="2021-02" db="EMBL/GenBank/DDBJ databases">
        <authorList>
            <person name="Steward A R."/>
        </authorList>
    </citation>
    <scope>NUCLEOTIDE SEQUENCE</scope>
</reference>
<dbReference type="OrthoDB" id="413361at2759"/>
<dbReference type="SUPFAM" id="SSF53098">
    <property type="entry name" value="Ribonuclease H-like"/>
    <property type="match status" value="1"/>
</dbReference>
<feature type="domain" description="Integrase catalytic" evidence="3">
    <location>
        <begin position="8"/>
        <end position="178"/>
    </location>
</feature>
<dbReference type="GO" id="GO:0042575">
    <property type="term" value="C:DNA polymerase complex"/>
    <property type="evidence" value="ECO:0007669"/>
    <property type="project" value="UniProtKB-ARBA"/>
</dbReference>
<dbReference type="Gene3D" id="3.30.420.10">
    <property type="entry name" value="Ribonuclease H-like superfamily/Ribonuclease H"/>
    <property type="match status" value="1"/>
</dbReference>
<proteinExistence type="predicted"/>
<dbReference type="EMBL" id="CAJOBZ010000028">
    <property type="protein sequence ID" value="CAF4883105.1"/>
    <property type="molecule type" value="Genomic_DNA"/>
</dbReference>
<dbReference type="GO" id="GO:0071897">
    <property type="term" value="P:DNA biosynthetic process"/>
    <property type="evidence" value="ECO:0007669"/>
    <property type="project" value="UniProtKB-ARBA"/>
</dbReference>
<dbReference type="InterPro" id="IPR043502">
    <property type="entry name" value="DNA/RNA_pol_sf"/>
</dbReference>
<dbReference type="InterPro" id="IPR036397">
    <property type="entry name" value="RNaseH_sf"/>
</dbReference>
<dbReference type="PANTHER" id="PTHR42648">
    <property type="entry name" value="TRANSPOSASE, PUTATIVE-RELATED"/>
    <property type="match status" value="1"/>
</dbReference>
<dbReference type="InterPro" id="IPR039537">
    <property type="entry name" value="Retrotran_Ty1/copia-like"/>
</dbReference>
<organism evidence="4 5">
    <name type="scientific">Pieris macdunnoughi</name>
    <dbReference type="NCBI Taxonomy" id="345717"/>
    <lineage>
        <taxon>Eukaryota</taxon>
        <taxon>Metazoa</taxon>
        <taxon>Ecdysozoa</taxon>
        <taxon>Arthropoda</taxon>
        <taxon>Hexapoda</taxon>
        <taxon>Insecta</taxon>
        <taxon>Pterygota</taxon>
        <taxon>Neoptera</taxon>
        <taxon>Endopterygota</taxon>
        <taxon>Lepidoptera</taxon>
        <taxon>Glossata</taxon>
        <taxon>Ditrysia</taxon>
        <taxon>Papilionoidea</taxon>
        <taxon>Pieridae</taxon>
        <taxon>Pierinae</taxon>
        <taxon>Pieris</taxon>
    </lineage>
</organism>
<evidence type="ECO:0000256" key="2">
    <source>
        <dbReference type="ARBA" id="ARBA00022801"/>
    </source>
</evidence>
<dbReference type="AlphaFoldDB" id="A0A821U0H2"/>
<gene>
    <name evidence="4" type="ORF">PMACD_LOCUS9788</name>
</gene>
<evidence type="ECO:0000256" key="1">
    <source>
        <dbReference type="ARBA" id="ARBA00022723"/>
    </source>
</evidence>
<keyword evidence="1" id="KW-0479">Metal-binding</keyword>
<dbReference type="SUPFAM" id="SSF56672">
    <property type="entry name" value="DNA/RNA polymerases"/>
    <property type="match status" value="1"/>
</dbReference>